<evidence type="ECO:0000313" key="3">
    <source>
        <dbReference type="EMBL" id="TXL57464.1"/>
    </source>
</evidence>
<name>A0A5C8NGK6_9ACTN</name>
<keyword evidence="3" id="KW-0067">ATP-binding</keyword>
<reference evidence="3 4" key="1">
    <citation type="submission" date="2019-06" db="EMBL/GenBank/DDBJ databases">
        <title>Aeromicrobium sp. nov., isolated from a maize field.</title>
        <authorList>
            <person name="Lin S.-Y."/>
            <person name="Tsai C.-F."/>
            <person name="Young C.-C."/>
        </authorList>
    </citation>
    <scope>NUCLEOTIDE SEQUENCE [LARGE SCALE GENOMIC DNA]</scope>
    <source>
        <strain evidence="3 4">CC-CFT486</strain>
    </source>
</reference>
<proteinExistence type="predicted"/>
<comment type="caution">
    <text evidence="3">The sequence shown here is derived from an EMBL/GenBank/DDBJ whole genome shotgun (WGS) entry which is preliminary data.</text>
</comment>
<gene>
    <name evidence="3" type="ORF">FHP06_13890</name>
</gene>
<dbReference type="Proteomes" id="UP000321571">
    <property type="component" value="Unassembled WGS sequence"/>
</dbReference>
<dbReference type="InterPro" id="IPR050267">
    <property type="entry name" value="Anti-sigma-factor_SerPK"/>
</dbReference>
<dbReference type="PANTHER" id="PTHR35526">
    <property type="entry name" value="ANTI-SIGMA-F FACTOR RSBW-RELATED"/>
    <property type="match status" value="1"/>
</dbReference>
<keyword evidence="1" id="KW-0808">Transferase</keyword>
<dbReference type="SUPFAM" id="SSF55874">
    <property type="entry name" value="ATPase domain of HSP90 chaperone/DNA topoisomerase II/histidine kinase"/>
    <property type="match status" value="1"/>
</dbReference>
<sequence>MARGSDMRAHDTIRLPFASSTPSIARTKLAGFLTINRAAPGVIDNALIVVSEMIANAVSHGVPTADGTIEISWTITDDLLEISVHDAGQGGSLKPIDFDEDSLSGRGLSIINRVADRWWVDMSQGTRVNAELALGQYR</sequence>
<keyword evidence="1" id="KW-0418">Kinase</keyword>
<dbReference type="AlphaFoldDB" id="A0A5C8NGK6"/>
<dbReference type="Pfam" id="PF13581">
    <property type="entry name" value="HATPase_c_2"/>
    <property type="match status" value="1"/>
</dbReference>
<dbReference type="Gene3D" id="3.30.565.10">
    <property type="entry name" value="Histidine kinase-like ATPase, C-terminal domain"/>
    <property type="match status" value="1"/>
</dbReference>
<keyword evidence="1" id="KW-0723">Serine/threonine-protein kinase</keyword>
<dbReference type="PANTHER" id="PTHR35526:SF3">
    <property type="entry name" value="ANTI-SIGMA-F FACTOR RSBW"/>
    <property type="match status" value="1"/>
</dbReference>
<protein>
    <submittedName>
        <fullName evidence="3">ATP-binding protein</fullName>
    </submittedName>
</protein>
<keyword evidence="3" id="KW-0547">Nucleotide-binding</keyword>
<evidence type="ECO:0000256" key="1">
    <source>
        <dbReference type="ARBA" id="ARBA00022527"/>
    </source>
</evidence>
<dbReference type="GO" id="GO:0004674">
    <property type="term" value="F:protein serine/threonine kinase activity"/>
    <property type="evidence" value="ECO:0007669"/>
    <property type="project" value="UniProtKB-KW"/>
</dbReference>
<dbReference type="CDD" id="cd16936">
    <property type="entry name" value="HATPase_RsbW-like"/>
    <property type="match status" value="1"/>
</dbReference>
<dbReference type="GO" id="GO:0005524">
    <property type="term" value="F:ATP binding"/>
    <property type="evidence" value="ECO:0007669"/>
    <property type="project" value="UniProtKB-KW"/>
</dbReference>
<accession>A0A5C8NGK6</accession>
<dbReference type="InterPro" id="IPR003594">
    <property type="entry name" value="HATPase_dom"/>
</dbReference>
<evidence type="ECO:0000313" key="4">
    <source>
        <dbReference type="Proteomes" id="UP000321571"/>
    </source>
</evidence>
<dbReference type="OrthoDB" id="3473090at2"/>
<organism evidence="3 4">
    <name type="scientific">Aeromicrobium terrae</name>
    <dbReference type="NCBI Taxonomy" id="2498846"/>
    <lineage>
        <taxon>Bacteria</taxon>
        <taxon>Bacillati</taxon>
        <taxon>Actinomycetota</taxon>
        <taxon>Actinomycetes</taxon>
        <taxon>Propionibacteriales</taxon>
        <taxon>Nocardioidaceae</taxon>
        <taxon>Aeromicrobium</taxon>
    </lineage>
</organism>
<keyword evidence="4" id="KW-1185">Reference proteome</keyword>
<dbReference type="InterPro" id="IPR036890">
    <property type="entry name" value="HATPase_C_sf"/>
</dbReference>
<feature type="domain" description="Histidine kinase/HSP90-like ATPase" evidence="2">
    <location>
        <begin position="25"/>
        <end position="126"/>
    </location>
</feature>
<evidence type="ECO:0000259" key="2">
    <source>
        <dbReference type="Pfam" id="PF13581"/>
    </source>
</evidence>
<dbReference type="EMBL" id="VDUX01000007">
    <property type="protein sequence ID" value="TXL57464.1"/>
    <property type="molecule type" value="Genomic_DNA"/>
</dbReference>